<keyword evidence="2" id="KW-0813">Transport</keyword>
<sequence length="290" mass="30035">MLADPSTWIVQGLNGLQLSMLLFLLSVGLTVIFGLLHFVNLAHGALYALGAYAGVSAVWMLGSYWAAFVLAPAAVALAGTVLYLGLIRRMRRSGPMNQVLVTFGLIFVFLDIFRIVWGDIALGIDAPAFLSGPVEVLGVAYPAYRLFIIALGAAVMAGLGLVLSRTQIGAMIRAGVDNDRMAACLGLNVERIFFVVFCVGCALAGLAGVVAAPVFSVTPDMGTQILIPTLIVVVIGGLGSLKGAVAGSLIVGFTQTFGAVLAPQLAAVAVYALLAGILIFRPAGLFPARG</sequence>
<dbReference type="Proteomes" id="UP000593594">
    <property type="component" value="Chromosome"/>
</dbReference>
<evidence type="ECO:0000256" key="1">
    <source>
        <dbReference type="ARBA" id="ARBA00004651"/>
    </source>
</evidence>
<keyword evidence="3" id="KW-1003">Cell membrane</keyword>
<dbReference type="PANTHER" id="PTHR11795:SF442">
    <property type="entry name" value="ABC TRANSPORTER ATP-BINDING PROTEIN"/>
    <property type="match status" value="1"/>
</dbReference>
<dbReference type="AlphaFoldDB" id="A0A7S8C480"/>
<evidence type="ECO:0000256" key="8">
    <source>
        <dbReference type="ARBA" id="ARBA00037998"/>
    </source>
</evidence>
<dbReference type="CDD" id="cd06582">
    <property type="entry name" value="TM_PBP1_LivH_like"/>
    <property type="match status" value="1"/>
</dbReference>
<comment type="subcellular location">
    <subcellularLocation>
        <location evidence="1">Cell membrane</location>
        <topology evidence="1">Multi-pass membrane protein</topology>
    </subcellularLocation>
</comment>
<dbReference type="GO" id="GO:0006865">
    <property type="term" value="P:amino acid transport"/>
    <property type="evidence" value="ECO:0007669"/>
    <property type="project" value="UniProtKB-KW"/>
</dbReference>
<feature type="transmembrane region" description="Helical" evidence="9">
    <location>
        <begin position="144"/>
        <end position="163"/>
    </location>
</feature>
<feature type="transmembrane region" description="Helical" evidence="9">
    <location>
        <begin position="225"/>
        <end position="245"/>
    </location>
</feature>
<evidence type="ECO:0000256" key="7">
    <source>
        <dbReference type="ARBA" id="ARBA00023136"/>
    </source>
</evidence>
<dbReference type="Pfam" id="PF02653">
    <property type="entry name" value="BPD_transp_2"/>
    <property type="match status" value="1"/>
</dbReference>
<evidence type="ECO:0000256" key="4">
    <source>
        <dbReference type="ARBA" id="ARBA00022692"/>
    </source>
</evidence>
<comment type="similarity">
    <text evidence="8">Belongs to the binding-protein-dependent transport system permease family. LivHM subfamily.</text>
</comment>
<feature type="transmembrane region" description="Helical" evidence="9">
    <location>
        <begin position="257"/>
        <end position="280"/>
    </location>
</feature>
<dbReference type="GO" id="GO:0022857">
    <property type="term" value="F:transmembrane transporter activity"/>
    <property type="evidence" value="ECO:0007669"/>
    <property type="project" value="InterPro"/>
</dbReference>
<dbReference type="RefSeq" id="WP_213160477.1">
    <property type="nucleotide sequence ID" value="NZ_CP058214.1"/>
</dbReference>
<evidence type="ECO:0000313" key="10">
    <source>
        <dbReference type="EMBL" id="QPC43115.1"/>
    </source>
</evidence>
<dbReference type="PANTHER" id="PTHR11795">
    <property type="entry name" value="BRANCHED-CHAIN AMINO ACID TRANSPORT SYSTEM PERMEASE PROTEIN LIVH"/>
    <property type="match status" value="1"/>
</dbReference>
<dbReference type="KEGG" id="kmn:HW532_10695"/>
<evidence type="ECO:0000313" key="11">
    <source>
        <dbReference type="Proteomes" id="UP000593594"/>
    </source>
</evidence>
<dbReference type="InterPro" id="IPR001851">
    <property type="entry name" value="ABC_transp_permease"/>
</dbReference>
<evidence type="ECO:0000256" key="6">
    <source>
        <dbReference type="ARBA" id="ARBA00022989"/>
    </source>
</evidence>
<evidence type="ECO:0000256" key="5">
    <source>
        <dbReference type="ARBA" id="ARBA00022970"/>
    </source>
</evidence>
<keyword evidence="11" id="KW-1185">Reference proteome</keyword>
<feature type="transmembrane region" description="Helical" evidence="9">
    <location>
        <begin position="68"/>
        <end position="87"/>
    </location>
</feature>
<accession>A0A7S8C480</accession>
<dbReference type="InterPro" id="IPR052157">
    <property type="entry name" value="BCAA_transport_permease"/>
</dbReference>
<organism evidence="10 11">
    <name type="scientific">Kaustia mangrovi</name>
    <dbReference type="NCBI Taxonomy" id="2593653"/>
    <lineage>
        <taxon>Bacteria</taxon>
        <taxon>Pseudomonadati</taxon>
        <taxon>Pseudomonadota</taxon>
        <taxon>Alphaproteobacteria</taxon>
        <taxon>Hyphomicrobiales</taxon>
        <taxon>Parvibaculaceae</taxon>
        <taxon>Kaustia</taxon>
    </lineage>
</organism>
<evidence type="ECO:0000256" key="9">
    <source>
        <dbReference type="SAM" id="Phobius"/>
    </source>
</evidence>
<feature type="transmembrane region" description="Helical" evidence="9">
    <location>
        <begin position="45"/>
        <end position="62"/>
    </location>
</feature>
<evidence type="ECO:0000256" key="2">
    <source>
        <dbReference type="ARBA" id="ARBA00022448"/>
    </source>
</evidence>
<keyword evidence="5" id="KW-0029">Amino-acid transport</keyword>
<dbReference type="GO" id="GO:0005886">
    <property type="term" value="C:plasma membrane"/>
    <property type="evidence" value="ECO:0007669"/>
    <property type="project" value="UniProtKB-SubCell"/>
</dbReference>
<feature type="transmembrane region" description="Helical" evidence="9">
    <location>
        <begin position="99"/>
        <end position="124"/>
    </location>
</feature>
<keyword evidence="7 9" id="KW-0472">Membrane</keyword>
<keyword evidence="6 9" id="KW-1133">Transmembrane helix</keyword>
<evidence type="ECO:0000256" key="3">
    <source>
        <dbReference type="ARBA" id="ARBA00022475"/>
    </source>
</evidence>
<dbReference type="EMBL" id="CP058214">
    <property type="protein sequence ID" value="QPC43115.1"/>
    <property type="molecule type" value="Genomic_DNA"/>
</dbReference>
<protein>
    <submittedName>
        <fullName evidence="10">Branched-chain amino acid ABC transporter permease</fullName>
    </submittedName>
</protein>
<feature type="transmembrane region" description="Helical" evidence="9">
    <location>
        <begin position="192"/>
        <end position="213"/>
    </location>
</feature>
<name>A0A7S8C480_9HYPH</name>
<keyword evidence="4 9" id="KW-0812">Transmembrane</keyword>
<reference evidence="10 11" key="1">
    <citation type="submission" date="2020-06" db="EMBL/GenBank/DDBJ databases">
        <title>Genome sequence of 2 isolates from Red Sea Mangroves.</title>
        <authorList>
            <person name="Sefrji F."/>
            <person name="Michoud G."/>
            <person name="Merlino G."/>
            <person name="Daffonchio D."/>
        </authorList>
    </citation>
    <scope>NUCLEOTIDE SEQUENCE [LARGE SCALE GENOMIC DNA]</scope>
    <source>
        <strain evidence="10 11">R1DC25</strain>
    </source>
</reference>
<feature type="transmembrane region" description="Helical" evidence="9">
    <location>
        <begin position="20"/>
        <end position="38"/>
    </location>
</feature>
<proteinExistence type="inferred from homology"/>
<gene>
    <name evidence="10" type="ORF">HW532_10695</name>
</gene>